<dbReference type="CDD" id="cd03469">
    <property type="entry name" value="Rieske_RO_Alpha_N"/>
    <property type="match status" value="1"/>
</dbReference>
<dbReference type="PATRIC" id="fig|874156.12.peg.2574"/>
<dbReference type="CDD" id="cd08882">
    <property type="entry name" value="RHO_alpha_C_MupW-like"/>
    <property type="match status" value="1"/>
</dbReference>
<keyword evidence="6" id="KW-0411">Iron-sulfur</keyword>
<reference evidence="9 10" key="1">
    <citation type="submission" date="2015-04" db="EMBL/GenBank/DDBJ databases">
        <title>The draft genome sequence of Erythrobacter marinus HWDM-33.</title>
        <authorList>
            <person name="Zhuang L."/>
            <person name="Liu Y."/>
            <person name="Shao Z."/>
        </authorList>
    </citation>
    <scope>NUCLEOTIDE SEQUENCE [LARGE SCALE GENOMIC DNA]</scope>
    <source>
        <strain evidence="9 10">HWDM-33</strain>
    </source>
</reference>
<evidence type="ECO:0000313" key="9">
    <source>
        <dbReference type="EMBL" id="KLI62889.1"/>
    </source>
</evidence>
<keyword evidence="4" id="KW-0560">Oxidoreductase</keyword>
<feature type="region of interest" description="Disordered" evidence="7">
    <location>
        <begin position="1"/>
        <end position="31"/>
    </location>
</feature>
<dbReference type="SUPFAM" id="SSF55961">
    <property type="entry name" value="Bet v1-like"/>
    <property type="match status" value="1"/>
</dbReference>
<dbReference type="AlphaFoldDB" id="A0A0H0XKN4"/>
<evidence type="ECO:0000256" key="3">
    <source>
        <dbReference type="ARBA" id="ARBA00022723"/>
    </source>
</evidence>
<keyword evidence="3" id="KW-0479">Metal-binding</keyword>
<keyword evidence="2" id="KW-0001">2Fe-2S</keyword>
<name>A0A0H0XKN4_9SPHN</name>
<organism evidence="9 10">
    <name type="scientific">Aurantiacibacter marinus</name>
    <dbReference type="NCBI Taxonomy" id="874156"/>
    <lineage>
        <taxon>Bacteria</taxon>
        <taxon>Pseudomonadati</taxon>
        <taxon>Pseudomonadota</taxon>
        <taxon>Alphaproteobacteria</taxon>
        <taxon>Sphingomonadales</taxon>
        <taxon>Erythrobacteraceae</taxon>
        <taxon>Aurantiacibacter</taxon>
    </lineage>
</organism>
<keyword evidence="5" id="KW-0408">Iron</keyword>
<dbReference type="Pfam" id="PF00848">
    <property type="entry name" value="Ring_hydroxyl_A"/>
    <property type="match status" value="1"/>
</dbReference>
<feature type="domain" description="Rieske" evidence="8">
    <location>
        <begin position="58"/>
        <end position="171"/>
    </location>
</feature>
<comment type="cofactor">
    <cofactor evidence="1">
        <name>Fe cation</name>
        <dbReference type="ChEBI" id="CHEBI:24875"/>
    </cofactor>
</comment>
<dbReference type="STRING" id="874156.GCA_001021555_02584"/>
<evidence type="ECO:0000256" key="7">
    <source>
        <dbReference type="SAM" id="MobiDB-lite"/>
    </source>
</evidence>
<dbReference type="GO" id="GO:0016491">
    <property type="term" value="F:oxidoreductase activity"/>
    <property type="evidence" value="ECO:0007669"/>
    <property type="project" value="UniProtKB-KW"/>
</dbReference>
<dbReference type="Gene3D" id="3.90.380.10">
    <property type="entry name" value="Naphthalene 1,2-dioxygenase Alpha Subunit, Chain A, domain 1"/>
    <property type="match status" value="1"/>
</dbReference>
<dbReference type="OrthoDB" id="7456916at2"/>
<dbReference type="PANTHER" id="PTHR43756">
    <property type="entry name" value="CHOLINE MONOOXYGENASE, CHLOROPLASTIC"/>
    <property type="match status" value="1"/>
</dbReference>
<gene>
    <name evidence="9" type="ORF">AAV99_12505</name>
</gene>
<dbReference type="RefSeq" id="WP_047094406.1">
    <property type="nucleotide sequence ID" value="NZ_LBHU01000004.1"/>
</dbReference>
<dbReference type="SUPFAM" id="SSF50022">
    <property type="entry name" value="ISP domain"/>
    <property type="match status" value="1"/>
</dbReference>
<comment type="caution">
    <text evidence="9">The sequence shown here is derived from an EMBL/GenBank/DDBJ whole genome shotgun (WGS) entry which is preliminary data.</text>
</comment>
<dbReference type="PANTHER" id="PTHR43756:SF5">
    <property type="entry name" value="CHOLINE MONOOXYGENASE, CHLOROPLASTIC"/>
    <property type="match status" value="1"/>
</dbReference>
<evidence type="ECO:0000259" key="8">
    <source>
        <dbReference type="PROSITE" id="PS51296"/>
    </source>
</evidence>
<dbReference type="PRINTS" id="PR00090">
    <property type="entry name" value="RNGDIOXGNASE"/>
</dbReference>
<dbReference type="InterPro" id="IPR001663">
    <property type="entry name" value="Rng_hydr_dOase-A"/>
</dbReference>
<dbReference type="GO" id="GO:0051537">
    <property type="term" value="F:2 iron, 2 sulfur cluster binding"/>
    <property type="evidence" value="ECO:0007669"/>
    <property type="project" value="UniProtKB-KW"/>
</dbReference>
<dbReference type="Pfam" id="PF00355">
    <property type="entry name" value="Rieske"/>
    <property type="match status" value="1"/>
</dbReference>
<sequence length="447" mass="51408">MDVKRQQTIKRAAEAVPGGTPIEKAPDPDLGHDLIPAERYTSKEFMQLEWDRVWTKTWLLGGRSDDIPEAGDYICTNIGKESVLLVRQKDGSVSGFYNVCLHRGNRLIPEEGLGSVAEEDGVFRCSYHHWAYSSKGKLLHIPDRETFPQGAPPCGRVKPVKADEWGSFVWFSLDSDIEPLLDYLGVIPQHLNPYHMERMAWTRDVTVEWDCNWKASVDAFSETYHVQGIHPQLKWYLDDVNVQYDCYDKHNRYLIPFAAVSPRVQLPSIMPPLIAGMMEAAGMDPAEYEGPISGIREALQKFKRENGPEQGKDYSELNDEQLTDDYHYTIFPNVSLNVHSDDVMMFRQRPHPTDPNKMFYDIWMFELVPEGEKWPERVRHQIFRHGDKTIGQVLDQDAFNLPHVQAGMRSEAFEGLWLGDQEIRLRHFHRTLSDYIYGNNGPGEGDI</sequence>
<dbReference type="InterPro" id="IPR017941">
    <property type="entry name" value="Rieske_2Fe-2S"/>
</dbReference>
<evidence type="ECO:0000256" key="2">
    <source>
        <dbReference type="ARBA" id="ARBA00022714"/>
    </source>
</evidence>
<evidence type="ECO:0000256" key="1">
    <source>
        <dbReference type="ARBA" id="ARBA00001962"/>
    </source>
</evidence>
<evidence type="ECO:0000256" key="4">
    <source>
        <dbReference type="ARBA" id="ARBA00023002"/>
    </source>
</evidence>
<evidence type="ECO:0000256" key="5">
    <source>
        <dbReference type="ARBA" id="ARBA00023004"/>
    </source>
</evidence>
<dbReference type="InterPro" id="IPR036922">
    <property type="entry name" value="Rieske_2Fe-2S_sf"/>
</dbReference>
<dbReference type="GO" id="GO:0005506">
    <property type="term" value="F:iron ion binding"/>
    <property type="evidence" value="ECO:0007669"/>
    <property type="project" value="InterPro"/>
</dbReference>
<dbReference type="PROSITE" id="PS51296">
    <property type="entry name" value="RIESKE"/>
    <property type="match status" value="1"/>
</dbReference>
<dbReference type="Gene3D" id="2.102.10.10">
    <property type="entry name" value="Rieske [2Fe-2S] iron-sulphur domain"/>
    <property type="match status" value="1"/>
</dbReference>
<keyword evidence="10" id="KW-1185">Reference proteome</keyword>
<evidence type="ECO:0000313" key="10">
    <source>
        <dbReference type="Proteomes" id="UP000053455"/>
    </source>
</evidence>
<dbReference type="EMBL" id="LBHU01000004">
    <property type="protein sequence ID" value="KLI62889.1"/>
    <property type="molecule type" value="Genomic_DNA"/>
</dbReference>
<proteinExistence type="predicted"/>
<dbReference type="InterPro" id="IPR015879">
    <property type="entry name" value="Ring_hydroxy_dOase_asu_C_dom"/>
</dbReference>
<protein>
    <submittedName>
        <fullName evidence="9">(2Fe-2S)-binding protein</fullName>
    </submittedName>
</protein>
<accession>A0A0H0XKN4</accession>
<dbReference type="Proteomes" id="UP000053455">
    <property type="component" value="Unassembled WGS sequence"/>
</dbReference>
<evidence type="ECO:0000256" key="6">
    <source>
        <dbReference type="ARBA" id="ARBA00023014"/>
    </source>
</evidence>